<dbReference type="PANTHER" id="PTHR35008:SF8">
    <property type="entry name" value="ALCOHOL DEHYDROGENASE CYTOCHROME C SUBUNIT"/>
    <property type="match status" value="1"/>
</dbReference>
<dbReference type="InterPro" id="IPR011042">
    <property type="entry name" value="6-blade_b-propeller_TolB-like"/>
</dbReference>
<dbReference type="Proteomes" id="UP000013909">
    <property type="component" value="Unassembled WGS sequence"/>
</dbReference>
<evidence type="ECO:0000256" key="5">
    <source>
        <dbReference type="SAM" id="MobiDB-lite"/>
    </source>
</evidence>
<gene>
    <name evidence="7" type="ORF">ADIS_0086</name>
</gene>
<dbReference type="PROSITE" id="PS51007">
    <property type="entry name" value="CYTC"/>
    <property type="match status" value="1"/>
</dbReference>
<organism evidence="7 8">
    <name type="scientific">Lunatimonas lonarensis</name>
    <dbReference type="NCBI Taxonomy" id="1232681"/>
    <lineage>
        <taxon>Bacteria</taxon>
        <taxon>Pseudomonadati</taxon>
        <taxon>Bacteroidota</taxon>
        <taxon>Cytophagia</taxon>
        <taxon>Cytophagales</taxon>
        <taxon>Cyclobacteriaceae</taxon>
    </lineage>
</organism>
<dbReference type="GO" id="GO:0020037">
    <property type="term" value="F:heme binding"/>
    <property type="evidence" value="ECO:0007669"/>
    <property type="project" value="InterPro"/>
</dbReference>
<evidence type="ECO:0000313" key="7">
    <source>
        <dbReference type="EMBL" id="EON79396.1"/>
    </source>
</evidence>
<name>R7ZZ75_9BACT</name>
<dbReference type="STRING" id="1232681.ADIS_0086"/>
<dbReference type="InterPro" id="IPR011041">
    <property type="entry name" value="Quinoprot_gluc/sorb_DH_b-prop"/>
</dbReference>
<evidence type="ECO:0000259" key="6">
    <source>
        <dbReference type="PROSITE" id="PS51007"/>
    </source>
</evidence>
<sequence>MRQPVLGLSFMTLMFRGPVSVLILTVFLLTGCGPETSNLPESDPDNGGLILPGGFEALTVIDSVGLTRHIAVTETGDIYAKLRYSRDGLGGTVGIRDTDGDGRADSVVRFGDYEDVGGSAVGVTIHNGYLYTSTVRQVLRNRLIPGELIPSSRTEVILTDTDPNVARNWHTTKPAAFDGKGNMYIPFGSPSDAGQDITLYGPTGIPEGKGLDPTPEREMHAGVWKFDANRENQVQTDGVKFATGLRSIVGLAWSPLDDHLYAVVNGIDNFHTMYPKIFSAWQAAVLPSEILARVKEGSDFGWPYAYYDQLQGKNVLAPAYGGDGNMVGRAANFDDPVIGFPGHWAPMEILFYRGDQFPERYKQGAFVAFHGSTDRSPYPQAGYIVCFVPIKDGKADHWEVFADGFARVDTVENTSDAVYRPMGLAEGPDGSLYISESNKGRIWRVMYKGEKKKFGDRELADMVKKTENKTYIKTPIEGQDNLDKGSVLEGGILYNTYCATCHQRDGEGDKNRFPPLAQSERVLGPIEPLVDAILNGLQGEITVRGKTYNGYMPPHENILDDHAVASISTYIRSRWGNKAGPVTPSEVSKIRAATRSDKPL</sequence>
<keyword evidence="3 4" id="KW-0408">Iron</keyword>
<feature type="domain" description="Cytochrome c" evidence="6">
    <location>
        <begin position="485"/>
        <end position="575"/>
    </location>
</feature>
<dbReference type="InterPro" id="IPR009056">
    <property type="entry name" value="Cyt_c-like_dom"/>
</dbReference>
<evidence type="ECO:0000256" key="2">
    <source>
        <dbReference type="ARBA" id="ARBA00022723"/>
    </source>
</evidence>
<dbReference type="EMBL" id="AQHR01000004">
    <property type="protein sequence ID" value="EON79396.1"/>
    <property type="molecule type" value="Genomic_DNA"/>
</dbReference>
<reference evidence="7 8" key="1">
    <citation type="submission" date="2013-02" db="EMBL/GenBank/DDBJ databases">
        <title>A novel strain isolated from Lonar lake, Maharashtra, India.</title>
        <authorList>
            <person name="Singh A."/>
        </authorList>
    </citation>
    <scope>NUCLEOTIDE SEQUENCE [LARGE SCALE GENOMIC DNA]</scope>
    <source>
        <strain evidence="7 8">AK24</strain>
    </source>
</reference>
<dbReference type="AlphaFoldDB" id="R7ZZ75"/>
<dbReference type="SUPFAM" id="SSF50952">
    <property type="entry name" value="Soluble quinoprotein glucose dehydrogenase"/>
    <property type="match status" value="1"/>
</dbReference>
<dbReference type="GO" id="GO:0009055">
    <property type="term" value="F:electron transfer activity"/>
    <property type="evidence" value="ECO:0007669"/>
    <property type="project" value="InterPro"/>
</dbReference>
<dbReference type="SUPFAM" id="SSF46626">
    <property type="entry name" value="Cytochrome c"/>
    <property type="match status" value="1"/>
</dbReference>
<accession>R7ZZ75</accession>
<dbReference type="InterPro" id="IPR054539">
    <property type="entry name" value="Beta-prop_PDH"/>
</dbReference>
<dbReference type="Pfam" id="PF22807">
    <property type="entry name" value="TrAA12"/>
    <property type="match status" value="1"/>
</dbReference>
<evidence type="ECO:0000313" key="8">
    <source>
        <dbReference type="Proteomes" id="UP000013909"/>
    </source>
</evidence>
<proteinExistence type="predicted"/>
<protein>
    <submittedName>
        <fullName evidence="7">L-sorbosone dehydrogenase</fullName>
    </submittedName>
</protein>
<dbReference type="PROSITE" id="PS51257">
    <property type="entry name" value="PROKAR_LIPOPROTEIN"/>
    <property type="match status" value="1"/>
</dbReference>
<dbReference type="Pfam" id="PF00034">
    <property type="entry name" value="Cytochrom_C"/>
    <property type="match status" value="1"/>
</dbReference>
<dbReference type="InterPro" id="IPR051459">
    <property type="entry name" value="Cytochrome_c-type_DH"/>
</dbReference>
<keyword evidence="8" id="KW-1185">Reference proteome</keyword>
<evidence type="ECO:0000256" key="3">
    <source>
        <dbReference type="ARBA" id="ARBA00023004"/>
    </source>
</evidence>
<dbReference type="RefSeq" id="WP_010852240.1">
    <property type="nucleotide sequence ID" value="NZ_AQHR01000004.1"/>
</dbReference>
<dbReference type="Gene3D" id="1.10.760.10">
    <property type="entry name" value="Cytochrome c-like domain"/>
    <property type="match status" value="1"/>
</dbReference>
<dbReference type="OrthoDB" id="9811395at2"/>
<dbReference type="GO" id="GO:0046872">
    <property type="term" value="F:metal ion binding"/>
    <property type="evidence" value="ECO:0007669"/>
    <property type="project" value="UniProtKB-KW"/>
</dbReference>
<keyword evidence="1 4" id="KW-0349">Heme</keyword>
<dbReference type="PANTHER" id="PTHR35008">
    <property type="entry name" value="BLL4482 PROTEIN-RELATED"/>
    <property type="match status" value="1"/>
</dbReference>
<keyword evidence="2 4" id="KW-0479">Metal-binding</keyword>
<evidence type="ECO:0000256" key="1">
    <source>
        <dbReference type="ARBA" id="ARBA00022617"/>
    </source>
</evidence>
<feature type="region of interest" description="Disordered" evidence="5">
    <location>
        <begin position="578"/>
        <end position="600"/>
    </location>
</feature>
<dbReference type="InterPro" id="IPR036909">
    <property type="entry name" value="Cyt_c-like_dom_sf"/>
</dbReference>
<dbReference type="Gene3D" id="2.120.10.30">
    <property type="entry name" value="TolB, C-terminal domain"/>
    <property type="match status" value="1"/>
</dbReference>
<evidence type="ECO:0000256" key="4">
    <source>
        <dbReference type="PROSITE-ProRule" id="PRU00433"/>
    </source>
</evidence>
<comment type="caution">
    <text evidence="7">The sequence shown here is derived from an EMBL/GenBank/DDBJ whole genome shotgun (WGS) entry which is preliminary data.</text>
</comment>